<dbReference type="RefSeq" id="WP_247347482.1">
    <property type="nucleotide sequence ID" value="NZ_CP095551.1"/>
</dbReference>
<sequence length="80" mass="9000">MTQLDRRKFLKKSVKGTMGLLTLSVIPFSLTACNKDEIDTSALANLGPLEKLKKGPFPKKVNYSTKIKDAWVEQEREGFV</sequence>
<accession>A0ABW5C301</accession>
<organism evidence="1 2">
    <name type="scientific">Metabacillus endolithicus</name>
    <dbReference type="NCBI Taxonomy" id="1535204"/>
    <lineage>
        <taxon>Bacteria</taxon>
        <taxon>Bacillati</taxon>
        <taxon>Bacillota</taxon>
        <taxon>Bacilli</taxon>
        <taxon>Bacillales</taxon>
        <taxon>Bacillaceae</taxon>
        <taxon>Metabacillus</taxon>
    </lineage>
</organism>
<protein>
    <submittedName>
        <fullName evidence="1">Uncharacterized protein</fullName>
    </submittedName>
</protein>
<comment type="caution">
    <text evidence="1">The sequence shown here is derived from an EMBL/GenBank/DDBJ whole genome shotgun (WGS) entry which is preliminary data.</text>
</comment>
<dbReference type="PROSITE" id="PS51257">
    <property type="entry name" value="PROKAR_LIPOPROTEIN"/>
    <property type="match status" value="1"/>
</dbReference>
<dbReference type="EMBL" id="JBHUIK010000007">
    <property type="protein sequence ID" value="MFD2216537.1"/>
    <property type="molecule type" value="Genomic_DNA"/>
</dbReference>
<reference evidence="2" key="1">
    <citation type="journal article" date="2019" name="Int. J. Syst. Evol. Microbiol.">
        <title>The Global Catalogue of Microorganisms (GCM) 10K type strain sequencing project: providing services to taxonomists for standard genome sequencing and annotation.</title>
        <authorList>
            <consortium name="The Broad Institute Genomics Platform"/>
            <consortium name="The Broad Institute Genome Sequencing Center for Infectious Disease"/>
            <person name="Wu L."/>
            <person name="Ma J."/>
        </authorList>
    </citation>
    <scope>NUCLEOTIDE SEQUENCE [LARGE SCALE GENOMIC DNA]</scope>
    <source>
        <strain evidence="2">CGMCC 1.15474</strain>
    </source>
</reference>
<dbReference type="InterPro" id="IPR006311">
    <property type="entry name" value="TAT_signal"/>
</dbReference>
<dbReference type="PROSITE" id="PS51318">
    <property type="entry name" value="TAT"/>
    <property type="match status" value="1"/>
</dbReference>
<name>A0ABW5C301_9BACI</name>
<evidence type="ECO:0000313" key="1">
    <source>
        <dbReference type="EMBL" id="MFD2216537.1"/>
    </source>
</evidence>
<proteinExistence type="predicted"/>
<evidence type="ECO:0000313" key="2">
    <source>
        <dbReference type="Proteomes" id="UP001597318"/>
    </source>
</evidence>
<keyword evidence="2" id="KW-1185">Reference proteome</keyword>
<dbReference type="Proteomes" id="UP001597318">
    <property type="component" value="Unassembled WGS sequence"/>
</dbReference>
<gene>
    <name evidence="1" type="ORF">ACFSKK_22945</name>
</gene>